<keyword evidence="1" id="KW-1133">Transmembrane helix</keyword>
<protein>
    <recommendedName>
        <fullName evidence="4">Signal peptidase I</fullName>
    </recommendedName>
</protein>
<dbReference type="Proteomes" id="UP000219994">
    <property type="component" value="Unassembled WGS sequence"/>
</dbReference>
<keyword evidence="1" id="KW-0472">Membrane</keyword>
<dbReference type="SUPFAM" id="SSF49899">
    <property type="entry name" value="Concanavalin A-like lectins/glucanases"/>
    <property type="match status" value="1"/>
</dbReference>
<comment type="caution">
    <text evidence="2">The sequence shown here is derived from an EMBL/GenBank/DDBJ whole genome shotgun (WGS) entry which is preliminary data.</text>
</comment>
<evidence type="ECO:0000313" key="3">
    <source>
        <dbReference type="Proteomes" id="UP000219994"/>
    </source>
</evidence>
<dbReference type="Pfam" id="PF13385">
    <property type="entry name" value="Laminin_G_3"/>
    <property type="match status" value="1"/>
</dbReference>
<dbReference type="InterPro" id="IPR001791">
    <property type="entry name" value="Laminin_G"/>
</dbReference>
<reference evidence="3" key="1">
    <citation type="submission" date="2017-03" db="EMBL/GenBank/DDBJ databases">
        <authorList>
            <person name="Lund M.B."/>
        </authorList>
    </citation>
    <scope>NUCLEOTIDE SEQUENCE [LARGE SCALE GENOMIC DNA]</scope>
</reference>
<dbReference type="AlphaFoldDB" id="A0A2A6FT51"/>
<dbReference type="InterPro" id="IPR013320">
    <property type="entry name" value="ConA-like_dom_sf"/>
</dbReference>
<gene>
    <name evidence="2" type="ORF">B5766_03945</name>
</gene>
<evidence type="ECO:0000256" key="1">
    <source>
        <dbReference type="SAM" id="Phobius"/>
    </source>
</evidence>
<keyword evidence="1" id="KW-0812">Transmembrane</keyword>
<proteinExistence type="predicted"/>
<feature type="transmembrane region" description="Helical" evidence="1">
    <location>
        <begin position="25"/>
        <end position="44"/>
    </location>
</feature>
<evidence type="ECO:0000313" key="2">
    <source>
        <dbReference type="EMBL" id="PDQ35857.1"/>
    </source>
</evidence>
<organism evidence="2 3">
    <name type="scientific">Candidatus Lumbricidiphila eiseniae</name>
    <dbReference type="NCBI Taxonomy" id="1969409"/>
    <lineage>
        <taxon>Bacteria</taxon>
        <taxon>Bacillati</taxon>
        <taxon>Actinomycetota</taxon>
        <taxon>Actinomycetes</taxon>
        <taxon>Micrococcales</taxon>
        <taxon>Microbacteriaceae</taxon>
        <taxon>Candidatus Lumbricidiphila</taxon>
    </lineage>
</organism>
<dbReference type="EMBL" id="NAEP01000027">
    <property type="protein sequence ID" value="PDQ35857.1"/>
    <property type="molecule type" value="Genomic_DNA"/>
</dbReference>
<sequence>MKQSIIPGRSTRLGKLFSRPRRTSIPVRIILVGSGAIMATALLIPATSGGYIATITNSTNRAASATFFTCTAATLATGNNAYFAYRLNDSSLSLFADDYSSNATDGTYVLPMLSTTTTSPPCPRDTGSTNAYTPNGLLSMAYSPTTIASPNTFTLEIWFKTTVAGGYIMGLANTATGIATQKDRHLYLGTTGRLIFGVHSGSNRTVTSPQRYDDGVWHQAIATLSAGIMRLYVDGAMVGIFPGATPDLSYTGYWRIGQGNLNTWPVAPINTYFSGQLRYAAAYPIELSAAQVAAHYVAGK</sequence>
<dbReference type="CDD" id="cd00110">
    <property type="entry name" value="LamG"/>
    <property type="match status" value="1"/>
</dbReference>
<evidence type="ECO:0008006" key="4">
    <source>
        <dbReference type="Google" id="ProtNLM"/>
    </source>
</evidence>
<name>A0A2A6FT51_9MICO</name>
<dbReference type="Gene3D" id="2.60.120.200">
    <property type="match status" value="1"/>
</dbReference>
<accession>A0A2A6FT51</accession>